<evidence type="ECO:0000256" key="1">
    <source>
        <dbReference type="SAM" id="Phobius"/>
    </source>
</evidence>
<proteinExistence type="predicted"/>
<comment type="caution">
    <text evidence="2">The sequence shown here is derived from an EMBL/GenBank/DDBJ whole genome shotgun (WGS) entry which is preliminary data.</text>
</comment>
<feature type="transmembrane region" description="Helical" evidence="1">
    <location>
        <begin position="46"/>
        <end position="67"/>
    </location>
</feature>
<evidence type="ECO:0000313" key="3">
    <source>
        <dbReference type="Proteomes" id="UP001432027"/>
    </source>
</evidence>
<protein>
    <recommendedName>
        <fullName evidence="4">G protein-coupled receptor</fullName>
    </recommendedName>
</protein>
<accession>A0AAV5SP25</accession>
<keyword evidence="1" id="KW-1133">Transmembrane helix</keyword>
<keyword evidence="1" id="KW-0812">Transmembrane</keyword>
<evidence type="ECO:0000313" key="2">
    <source>
        <dbReference type="EMBL" id="GMS82363.1"/>
    </source>
</evidence>
<keyword evidence="1" id="KW-0472">Membrane</keyword>
<feature type="transmembrane region" description="Helical" evidence="1">
    <location>
        <begin position="6"/>
        <end position="25"/>
    </location>
</feature>
<keyword evidence="3" id="KW-1185">Reference proteome</keyword>
<reference evidence="2" key="1">
    <citation type="submission" date="2023-10" db="EMBL/GenBank/DDBJ databases">
        <title>Genome assembly of Pristionchus species.</title>
        <authorList>
            <person name="Yoshida K."/>
            <person name="Sommer R.J."/>
        </authorList>
    </citation>
    <scope>NUCLEOTIDE SEQUENCE</scope>
    <source>
        <strain evidence="2">RS0144</strain>
    </source>
</reference>
<name>A0AAV5SP25_9BILA</name>
<evidence type="ECO:0008006" key="4">
    <source>
        <dbReference type="Google" id="ProtNLM"/>
    </source>
</evidence>
<dbReference type="AlphaFoldDB" id="A0AAV5SP25"/>
<dbReference type="EMBL" id="BTSX01000002">
    <property type="protein sequence ID" value="GMS82363.1"/>
    <property type="molecule type" value="Genomic_DNA"/>
</dbReference>
<organism evidence="2 3">
    <name type="scientific">Pristionchus entomophagus</name>
    <dbReference type="NCBI Taxonomy" id="358040"/>
    <lineage>
        <taxon>Eukaryota</taxon>
        <taxon>Metazoa</taxon>
        <taxon>Ecdysozoa</taxon>
        <taxon>Nematoda</taxon>
        <taxon>Chromadorea</taxon>
        <taxon>Rhabditida</taxon>
        <taxon>Rhabditina</taxon>
        <taxon>Diplogasteromorpha</taxon>
        <taxon>Diplogasteroidea</taxon>
        <taxon>Neodiplogasteridae</taxon>
        <taxon>Pristionchus</taxon>
    </lineage>
</organism>
<dbReference type="Proteomes" id="UP001432027">
    <property type="component" value="Unassembled WGS sequence"/>
</dbReference>
<sequence length="124" mass="14438">LQYNRFLSTVVFTAAIMVFVMVQTNKSFTDGLFPFFEIVYTAEMRLSMCNLVIQGLLGMTGRMIFLYNHYVGDGPYVERPSMIVAALLRYSMFDMFMCIFFFFAVERLIATFAWSWWAGLESFS</sequence>
<gene>
    <name evidence="2" type="ORF">PENTCL1PPCAC_4537</name>
</gene>
<feature type="non-terminal residue" evidence="2">
    <location>
        <position position="1"/>
    </location>
</feature>